<gene>
    <name evidence="2" type="ORF">Tci_916041</name>
</gene>
<comment type="caution">
    <text evidence="2">The sequence shown here is derived from an EMBL/GenBank/DDBJ whole genome shotgun (WGS) entry which is preliminary data.</text>
</comment>
<evidence type="ECO:0000259" key="1">
    <source>
        <dbReference type="Pfam" id="PF08711"/>
    </source>
</evidence>
<reference evidence="2" key="1">
    <citation type="journal article" date="2019" name="Sci. Rep.">
        <title>Draft genome of Tanacetum cinerariifolium, the natural source of mosquito coil.</title>
        <authorList>
            <person name="Yamashiro T."/>
            <person name="Shiraishi A."/>
            <person name="Satake H."/>
            <person name="Nakayama K."/>
        </authorList>
    </citation>
    <scope>NUCLEOTIDE SEQUENCE</scope>
</reference>
<name>A0A699W7R0_TANCI</name>
<dbReference type="InterPro" id="IPR035441">
    <property type="entry name" value="TFIIS/LEDGF_dom_sf"/>
</dbReference>
<dbReference type="AlphaFoldDB" id="A0A699W7R0"/>
<dbReference type="EMBL" id="BKCJ011612959">
    <property type="protein sequence ID" value="GFD44072.1"/>
    <property type="molecule type" value="Genomic_DNA"/>
</dbReference>
<feature type="non-terminal residue" evidence="2">
    <location>
        <position position="112"/>
    </location>
</feature>
<sequence length="112" mass="12646">KEPVGLSDNTFGSGILLGCRRLGLCSGMARITVVYEPLNKLHKMGLSFKVVDAADIGNTVSRLENHASKQVKHIAEMIIDSWMRRAMFDLWVDPYEKMPPWLQEKEQSGDLK</sequence>
<dbReference type="Pfam" id="PF08711">
    <property type="entry name" value="Med26"/>
    <property type="match status" value="1"/>
</dbReference>
<protein>
    <submittedName>
        <fullName evidence="2">Probable mediator of RNA polymerase II transcription subunit 26b</fullName>
    </submittedName>
</protein>
<dbReference type="PANTHER" id="PTHR46554">
    <property type="entry name" value="MEDIATOR OF RNA POLYMERASE II TRANSCRIPTION SUBUNIT 26A-RELATED"/>
    <property type="match status" value="1"/>
</dbReference>
<proteinExistence type="predicted"/>
<evidence type="ECO:0000313" key="2">
    <source>
        <dbReference type="EMBL" id="GFD44072.1"/>
    </source>
</evidence>
<feature type="non-terminal residue" evidence="2">
    <location>
        <position position="1"/>
    </location>
</feature>
<dbReference type="Gene3D" id="1.20.930.10">
    <property type="entry name" value="Conserved domain common to transcription factors TFIIS, elongin A, CRSP70"/>
    <property type="match status" value="1"/>
</dbReference>
<organism evidence="2">
    <name type="scientific">Tanacetum cinerariifolium</name>
    <name type="common">Dalmatian daisy</name>
    <name type="synonym">Chrysanthemum cinerariifolium</name>
    <dbReference type="NCBI Taxonomy" id="118510"/>
    <lineage>
        <taxon>Eukaryota</taxon>
        <taxon>Viridiplantae</taxon>
        <taxon>Streptophyta</taxon>
        <taxon>Embryophyta</taxon>
        <taxon>Tracheophyta</taxon>
        <taxon>Spermatophyta</taxon>
        <taxon>Magnoliopsida</taxon>
        <taxon>eudicotyledons</taxon>
        <taxon>Gunneridae</taxon>
        <taxon>Pentapetalae</taxon>
        <taxon>asterids</taxon>
        <taxon>campanulids</taxon>
        <taxon>Asterales</taxon>
        <taxon>Asteraceae</taxon>
        <taxon>Asteroideae</taxon>
        <taxon>Anthemideae</taxon>
        <taxon>Anthemidinae</taxon>
        <taxon>Tanacetum</taxon>
    </lineage>
</organism>
<dbReference type="PANTHER" id="PTHR46554:SF2">
    <property type="entry name" value="TFIIS N-TERMINAL DOMAIN-CONTAINING PROTEIN"/>
    <property type="match status" value="1"/>
</dbReference>
<feature type="domain" description="TFIIS N-terminal" evidence="1">
    <location>
        <begin position="38"/>
        <end position="84"/>
    </location>
</feature>
<dbReference type="SUPFAM" id="SSF47676">
    <property type="entry name" value="Conserved domain common to transcription factors TFIIS, elongin A, CRSP70"/>
    <property type="match status" value="1"/>
</dbReference>
<accession>A0A699W7R0</accession>
<dbReference type="InterPro" id="IPR017923">
    <property type="entry name" value="TFIIS_N"/>
</dbReference>